<dbReference type="EMBL" id="MWZD01000008">
    <property type="protein sequence ID" value="PRI12616.1"/>
    <property type="molecule type" value="Genomic_DNA"/>
</dbReference>
<name>A0A2S9QSP3_9MICO</name>
<dbReference type="InterPro" id="IPR009100">
    <property type="entry name" value="AcylCoA_DH/oxidase_NM_dom_sf"/>
</dbReference>
<dbReference type="GO" id="GO:0003995">
    <property type="term" value="F:acyl-CoA dehydrogenase activity"/>
    <property type="evidence" value="ECO:0007669"/>
    <property type="project" value="TreeGrafter"/>
</dbReference>
<dbReference type="SUPFAM" id="SSF47203">
    <property type="entry name" value="Acyl-CoA dehydrogenase C-terminal domain-like"/>
    <property type="match status" value="1"/>
</dbReference>
<dbReference type="Pfam" id="PF02771">
    <property type="entry name" value="Acyl-CoA_dh_N"/>
    <property type="match status" value="1"/>
</dbReference>
<feature type="domain" description="Acyl-CoA dehydrogenase C-terminal" evidence="5">
    <location>
        <begin position="250"/>
        <end position="372"/>
    </location>
</feature>
<comment type="caution">
    <text evidence="6">The sequence shown here is derived from an EMBL/GenBank/DDBJ whole genome shotgun (WGS) entry which is preliminary data.</text>
</comment>
<accession>A0A2S9QSP3</accession>
<dbReference type="Pfam" id="PF08028">
    <property type="entry name" value="Acyl-CoA_dh_2"/>
    <property type="match status" value="1"/>
</dbReference>
<dbReference type="Gene3D" id="2.40.110.10">
    <property type="entry name" value="Butyryl-CoA Dehydrogenase, subunit A, domain 2"/>
    <property type="match status" value="1"/>
</dbReference>
<keyword evidence="7" id="KW-1185">Reference proteome</keyword>
<evidence type="ECO:0000259" key="4">
    <source>
        <dbReference type="Pfam" id="PF02771"/>
    </source>
</evidence>
<evidence type="ECO:0000313" key="6">
    <source>
        <dbReference type="EMBL" id="PRI12616.1"/>
    </source>
</evidence>
<dbReference type="RefSeq" id="WP_105803940.1">
    <property type="nucleotide sequence ID" value="NZ_MWZD01000008.1"/>
</dbReference>
<dbReference type="Gene3D" id="1.20.140.10">
    <property type="entry name" value="Butyryl-CoA Dehydrogenase, subunit A, domain 3"/>
    <property type="match status" value="1"/>
</dbReference>
<reference evidence="6 7" key="1">
    <citation type="journal article" date="2017" name="New Microbes New Infect">
        <title>Genome sequence of 'Leucobacter massiliensis' sp. nov. isolated from human pharynx after travel to the 2014 Hajj.</title>
        <authorList>
            <person name="Leangapichart T."/>
            <person name="Gautret P."/>
            <person name="Nguyen T.T."/>
            <person name="Armstrong N."/>
            <person name="Rolain J.M."/>
        </authorList>
    </citation>
    <scope>NUCLEOTIDE SEQUENCE [LARGE SCALE GENOMIC DNA]</scope>
    <source>
        <strain evidence="6 7">122RC15</strain>
    </source>
</reference>
<gene>
    <name evidence="6" type="ORF">B4915_00700</name>
</gene>
<dbReference type="GO" id="GO:0050660">
    <property type="term" value="F:flavin adenine dinucleotide binding"/>
    <property type="evidence" value="ECO:0007669"/>
    <property type="project" value="InterPro"/>
</dbReference>
<proteinExistence type="predicted"/>
<dbReference type="OrthoDB" id="3404950at2"/>
<feature type="domain" description="Acyl-CoA oxidase/dehydrogenase middle" evidence="3">
    <location>
        <begin position="122"/>
        <end position="216"/>
    </location>
</feature>
<dbReference type="Pfam" id="PF02770">
    <property type="entry name" value="Acyl-CoA_dh_M"/>
    <property type="match status" value="1"/>
</dbReference>
<dbReference type="PANTHER" id="PTHR43884:SF25">
    <property type="entry name" value="ACYL-COA DEHYDROGENASE YDBM-RELATED"/>
    <property type="match status" value="1"/>
</dbReference>
<evidence type="ECO:0000256" key="2">
    <source>
        <dbReference type="ARBA" id="ARBA00023002"/>
    </source>
</evidence>
<keyword evidence="2" id="KW-0560">Oxidoreductase</keyword>
<dbReference type="SUPFAM" id="SSF56645">
    <property type="entry name" value="Acyl-CoA dehydrogenase NM domain-like"/>
    <property type="match status" value="1"/>
</dbReference>
<evidence type="ECO:0000259" key="5">
    <source>
        <dbReference type="Pfam" id="PF08028"/>
    </source>
</evidence>
<evidence type="ECO:0000313" key="7">
    <source>
        <dbReference type="Proteomes" id="UP000238650"/>
    </source>
</evidence>
<dbReference type="InterPro" id="IPR036250">
    <property type="entry name" value="AcylCo_DH-like_C"/>
</dbReference>
<dbReference type="PIRSF" id="PIRSF016578">
    <property type="entry name" value="HsaA"/>
    <property type="match status" value="1"/>
</dbReference>
<dbReference type="InterPro" id="IPR006091">
    <property type="entry name" value="Acyl-CoA_Oxase/DH_mid-dom"/>
</dbReference>
<feature type="domain" description="Acyl-CoA dehydrogenase/oxidase N-terminal" evidence="4">
    <location>
        <begin position="23"/>
        <end position="93"/>
    </location>
</feature>
<dbReference type="AlphaFoldDB" id="A0A2S9QSP3"/>
<dbReference type="Proteomes" id="UP000238650">
    <property type="component" value="Unassembled WGS sequence"/>
</dbReference>
<dbReference type="Gene3D" id="1.10.540.10">
    <property type="entry name" value="Acyl-CoA dehydrogenase/oxidase, N-terminal domain"/>
    <property type="match status" value="1"/>
</dbReference>
<evidence type="ECO:0000259" key="3">
    <source>
        <dbReference type="Pfam" id="PF02770"/>
    </source>
</evidence>
<dbReference type="InterPro" id="IPR013107">
    <property type="entry name" value="Acyl-CoA_DH_C"/>
</dbReference>
<protein>
    <submittedName>
        <fullName evidence="6">Acyl-CoA dehydrogenase</fullName>
    </submittedName>
</protein>
<sequence>MADREQRHAQLAERYLPDELIARVRGRAAVYDRENRFCAEDLAEFRERGYLTAFVPERFGGGGLTLHEVSRLQQRLAAAAPATALAVNMHLLCTGVARAMCERGDHSLTSVFEEAVAGEIFAFGISEPGNDWVLQGSTTVAEPQANGGYLLSGTKIFTSLSPAWTRLIVHGLDASEAERPELVFGFVERDAPGITVSGHWNVLGMRASESRATALDRTPLRAERVVRRIPPGPQPDLLVFSIAANFQLLVGSVYAGAARRALELAAAGLRARSSSRHGTSFAEVPEMRARLADAHREFLSVPAQLDACTRDFDELVDHGAGWPLRLIAARIAAGDAARRTAETALACAGGRGFDADSEVSRLLRDVTAGLFHPPGADAARPLFAAALLDED</sequence>
<keyword evidence="1" id="KW-0285">Flavoprotein</keyword>
<organism evidence="6 7">
    <name type="scientific">Leucobacter massiliensis</name>
    <dbReference type="NCBI Taxonomy" id="1686285"/>
    <lineage>
        <taxon>Bacteria</taxon>
        <taxon>Bacillati</taxon>
        <taxon>Actinomycetota</taxon>
        <taxon>Actinomycetes</taxon>
        <taxon>Micrococcales</taxon>
        <taxon>Microbacteriaceae</taxon>
        <taxon>Leucobacter</taxon>
    </lineage>
</organism>
<evidence type="ECO:0000256" key="1">
    <source>
        <dbReference type="ARBA" id="ARBA00022630"/>
    </source>
</evidence>
<dbReference type="InterPro" id="IPR037069">
    <property type="entry name" value="AcylCoA_DH/ox_N_sf"/>
</dbReference>
<dbReference type="PANTHER" id="PTHR43884">
    <property type="entry name" value="ACYL-COA DEHYDROGENASE"/>
    <property type="match status" value="1"/>
</dbReference>
<dbReference type="InterPro" id="IPR013786">
    <property type="entry name" value="AcylCoA_DH/ox_N"/>
</dbReference>
<dbReference type="InterPro" id="IPR046373">
    <property type="entry name" value="Acyl-CoA_Oxase/DH_mid-dom_sf"/>
</dbReference>